<dbReference type="InterPro" id="IPR032322">
    <property type="entry name" value="DUF4850"/>
</dbReference>
<gene>
    <name evidence="2" type="ORF">P9847_02650</name>
</gene>
<sequence length="274" mass="30590">MAAVLTLLFTTSLSRPKEMSADEQHEAGHNQTSADLKPGNDSAPGSAGNEPESESKQPAVQCGVLKLEQSSEKGIRQIPLYCITGKFFGEDVPNNIPHREFPVMKDISLPAEELTRWGAFFLNEGSSHGYLLLAPRNWEVATAETGMDGSVKIEMRDPANPRMHLTYLDVGACQGCAIGKIGSYFPNMQKWADEKGFMPEPLAFESRTELNGHLVRYTLNKENEPYRTTGMAYRQVEQNNTQFTMLELEAPEDKAEMTQAMLDFFAKHPSMFVY</sequence>
<reference evidence="2 3" key="1">
    <citation type="submission" date="2023-03" db="EMBL/GenBank/DDBJ databases">
        <title>Bacillus Genome Sequencing.</title>
        <authorList>
            <person name="Dunlap C."/>
        </authorList>
    </citation>
    <scope>NUCLEOTIDE SEQUENCE [LARGE SCALE GENOMIC DNA]</scope>
    <source>
        <strain evidence="2 3">NRS-52</strain>
    </source>
</reference>
<proteinExistence type="predicted"/>
<comment type="caution">
    <text evidence="2">The sequence shown here is derived from an EMBL/GenBank/DDBJ whole genome shotgun (WGS) entry which is preliminary data.</text>
</comment>
<keyword evidence="3" id="KW-1185">Reference proteome</keyword>
<name>A0ABU6PMV9_9BACL</name>
<dbReference type="Proteomes" id="UP001343257">
    <property type="component" value="Unassembled WGS sequence"/>
</dbReference>
<feature type="region of interest" description="Disordered" evidence="1">
    <location>
        <begin position="1"/>
        <end position="59"/>
    </location>
</feature>
<dbReference type="RefSeq" id="WP_328275153.1">
    <property type="nucleotide sequence ID" value="NZ_JARTLD010000006.1"/>
</dbReference>
<protein>
    <submittedName>
        <fullName evidence="2">DUF4850 domain-containing protein</fullName>
    </submittedName>
</protein>
<evidence type="ECO:0000256" key="1">
    <source>
        <dbReference type="SAM" id="MobiDB-lite"/>
    </source>
</evidence>
<organism evidence="2 3">
    <name type="scientific">Paenibacillus chibensis</name>
    <dbReference type="NCBI Taxonomy" id="59846"/>
    <lineage>
        <taxon>Bacteria</taxon>
        <taxon>Bacillati</taxon>
        <taxon>Bacillota</taxon>
        <taxon>Bacilli</taxon>
        <taxon>Bacillales</taxon>
        <taxon>Paenibacillaceae</taxon>
        <taxon>Paenibacillus</taxon>
    </lineage>
</organism>
<evidence type="ECO:0000313" key="2">
    <source>
        <dbReference type="EMBL" id="MED5016201.1"/>
    </source>
</evidence>
<dbReference type="Pfam" id="PF16142">
    <property type="entry name" value="DUF4850"/>
    <property type="match status" value="1"/>
</dbReference>
<accession>A0ABU6PMV9</accession>
<dbReference type="EMBL" id="JARTLD010000006">
    <property type="protein sequence ID" value="MED5016201.1"/>
    <property type="molecule type" value="Genomic_DNA"/>
</dbReference>
<evidence type="ECO:0000313" key="3">
    <source>
        <dbReference type="Proteomes" id="UP001343257"/>
    </source>
</evidence>
<feature type="compositionally biased region" description="Basic and acidic residues" evidence="1">
    <location>
        <begin position="15"/>
        <end position="28"/>
    </location>
</feature>